<protein>
    <submittedName>
        <fullName evidence="5">Glycogen debranching protein GlgX</fullName>
    </submittedName>
</protein>
<dbReference type="InterPro" id="IPR013783">
    <property type="entry name" value="Ig-like_fold"/>
</dbReference>
<dbReference type="InterPro" id="IPR014756">
    <property type="entry name" value="Ig_E-set"/>
</dbReference>
<dbReference type="SUPFAM" id="SSF51445">
    <property type="entry name" value="(Trans)glycosidases"/>
    <property type="match status" value="1"/>
</dbReference>
<dbReference type="Gene3D" id="3.20.20.80">
    <property type="entry name" value="Glycosidases"/>
    <property type="match status" value="1"/>
</dbReference>
<dbReference type="InterPro" id="IPR017853">
    <property type="entry name" value="GH"/>
</dbReference>
<keyword evidence="3" id="KW-0326">Glycosidase</keyword>
<dbReference type="RefSeq" id="WP_320289432.1">
    <property type="nucleotide sequence ID" value="NZ_JAVIIW010000029.1"/>
</dbReference>
<dbReference type="InterPro" id="IPR013780">
    <property type="entry name" value="Glyco_hydro_b"/>
</dbReference>
<dbReference type="Gene3D" id="2.60.40.1180">
    <property type="entry name" value="Golgi alpha-mannosidase II"/>
    <property type="match status" value="1"/>
</dbReference>
<comment type="similarity">
    <text evidence="1">Belongs to the glycosyl hydrolase 13 family.</text>
</comment>
<evidence type="ECO:0000313" key="5">
    <source>
        <dbReference type="EMBL" id="MDX8481221.1"/>
    </source>
</evidence>
<evidence type="ECO:0000259" key="4">
    <source>
        <dbReference type="SMART" id="SM00642"/>
    </source>
</evidence>
<dbReference type="SUPFAM" id="SSF81296">
    <property type="entry name" value="E set domains"/>
    <property type="match status" value="1"/>
</dbReference>
<comment type="caution">
    <text evidence="5">The sequence shown here is derived from an EMBL/GenBank/DDBJ whole genome shotgun (WGS) entry which is preliminary data.</text>
</comment>
<dbReference type="InterPro" id="IPR006047">
    <property type="entry name" value="GH13_cat_dom"/>
</dbReference>
<dbReference type="InterPro" id="IPR004193">
    <property type="entry name" value="Glyco_hydro_13_N"/>
</dbReference>
<proteinExistence type="inferred from homology"/>
<gene>
    <name evidence="5" type="primary">glgX</name>
    <name evidence="5" type="ORF">RFN28_22565</name>
</gene>
<evidence type="ECO:0000256" key="2">
    <source>
        <dbReference type="ARBA" id="ARBA00022801"/>
    </source>
</evidence>
<sequence>MSQLGATVTSEGIRFAVWSSSARHLWVSIFNDSGTREVERLELKPEGEDVYALFVSSLASGTRYGFRADGDYAPERGLWFDPEKLLTDPYAVEIDRRYQYHWRLAARRNEGADTAPLMPKAVARALPEPVLVKPSLFQPGGLIYELNVRSFTKLHSDIPEAQRGTVAALAHPAVIEHLKRLGVSAVELMPITASIDERHLPPLGLHNAWGYNPVTFMALDPGLAPGGLAELRDTVAALREAGIGTILDLVFNHTGESDRLGPTLSLRGLDAQAYYRHLPDGLLANDTGTGNTVACDHPVVRQMVLDTLRHFVRHAGVDGFRFDLAPVLGRVEGAFDPDAPLLRAIAGDPMLADRVLIAEPWDVGPGGYQLGNFRPPFIEWNDRYRDDIRRFWRGDPGVVGALATRLAGSSDIFGRQGQPASRSVNFIAAHDGMTLADLVAYENKHNEANGEENRDGHDDNLSWNNGVEGETDDAEIARARFDDQCALLATLFASRGTIMLTAGDEFGRTQKGNSNAYAQDNAITWLDWAGRDRALEQYTAALSAMRRAFPALSDTHFLTGKPAGASAIPDVEWLTETGAPLGEADWNDPGRHRLVMMLGNSGGGRLAVLVNGDRRQCVFTLPIRDGYEWRPAIETQAIDLARPLPDRTVSFMIERRAGKASSRKES</sequence>
<dbReference type="NCBIfam" id="TIGR02100">
    <property type="entry name" value="glgX_debranch"/>
    <property type="match status" value="1"/>
</dbReference>
<accession>A0ABU4Y3D1</accession>
<dbReference type="InterPro" id="IPR011837">
    <property type="entry name" value="Glycogen_debranch_GlgX"/>
</dbReference>
<organism evidence="5 6">
    <name type="scientific">Mesorhizobium album</name>
    <dbReference type="NCBI Taxonomy" id="3072314"/>
    <lineage>
        <taxon>Bacteria</taxon>
        <taxon>Pseudomonadati</taxon>
        <taxon>Pseudomonadota</taxon>
        <taxon>Alphaproteobacteria</taxon>
        <taxon>Hyphomicrobiales</taxon>
        <taxon>Phyllobacteriaceae</taxon>
        <taxon>Mesorhizobium</taxon>
    </lineage>
</organism>
<dbReference type="Gene3D" id="2.60.40.10">
    <property type="entry name" value="Immunoglobulins"/>
    <property type="match status" value="1"/>
</dbReference>
<dbReference type="PANTHER" id="PTHR43002">
    <property type="entry name" value="GLYCOGEN DEBRANCHING ENZYME"/>
    <property type="match status" value="1"/>
</dbReference>
<name>A0ABU4Y3D1_9HYPH</name>
<evidence type="ECO:0000313" key="6">
    <source>
        <dbReference type="Proteomes" id="UP001287059"/>
    </source>
</evidence>
<keyword evidence="2" id="KW-0378">Hydrolase</keyword>
<dbReference type="InterPro" id="IPR044505">
    <property type="entry name" value="GlgX_Isoamylase_N_E_set"/>
</dbReference>
<dbReference type="CDD" id="cd02856">
    <property type="entry name" value="E_set_GDE_Isoamylase_N"/>
    <property type="match status" value="1"/>
</dbReference>
<dbReference type="SUPFAM" id="SSF51011">
    <property type="entry name" value="Glycosyl hydrolase domain"/>
    <property type="match status" value="1"/>
</dbReference>
<feature type="domain" description="Glycosyl hydrolase family 13 catalytic" evidence="4">
    <location>
        <begin position="145"/>
        <end position="546"/>
    </location>
</feature>
<dbReference type="Proteomes" id="UP001287059">
    <property type="component" value="Unassembled WGS sequence"/>
</dbReference>
<evidence type="ECO:0000256" key="1">
    <source>
        <dbReference type="ARBA" id="ARBA00008061"/>
    </source>
</evidence>
<dbReference type="CDD" id="cd11326">
    <property type="entry name" value="AmyAc_Glg_debranch"/>
    <property type="match status" value="1"/>
</dbReference>
<keyword evidence="6" id="KW-1185">Reference proteome</keyword>
<dbReference type="SMART" id="SM00642">
    <property type="entry name" value="Aamy"/>
    <property type="match status" value="1"/>
</dbReference>
<dbReference type="Pfam" id="PF02922">
    <property type="entry name" value="CBM_48"/>
    <property type="match status" value="1"/>
</dbReference>
<dbReference type="EMBL" id="JAVIIW010000029">
    <property type="protein sequence ID" value="MDX8481221.1"/>
    <property type="molecule type" value="Genomic_DNA"/>
</dbReference>
<reference evidence="5 6" key="1">
    <citation type="submission" date="2023-08" db="EMBL/GenBank/DDBJ databases">
        <title>Implementing the SeqCode for naming new Mesorhizobium species isolated from Vachellia karroo root nodules.</title>
        <authorList>
            <person name="Van Lill M."/>
        </authorList>
    </citation>
    <scope>NUCLEOTIDE SEQUENCE [LARGE SCALE GENOMIC DNA]</scope>
    <source>
        <strain evidence="5 6">VK24D</strain>
    </source>
</reference>
<evidence type="ECO:0000256" key="3">
    <source>
        <dbReference type="ARBA" id="ARBA00023295"/>
    </source>
</evidence>